<dbReference type="EMBL" id="RJSE01000009">
    <property type="protein sequence ID" value="RNL60621.1"/>
    <property type="molecule type" value="Genomic_DNA"/>
</dbReference>
<dbReference type="PANTHER" id="PTHR20935:SF0">
    <property type="entry name" value="SERINE_THREONINE-PROTEIN PHOSPHATASE PGAM5, MITOCHONDRIAL"/>
    <property type="match status" value="1"/>
</dbReference>
<dbReference type="Proteomes" id="UP000267128">
    <property type="component" value="Unassembled WGS sequence"/>
</dbReference>
<dbReference type="SMART" id="SM00855">
    <property type="entry name" value="PGAM"/>
    <property type="match status" value="1"/>
</dbReference>
<dbReference type="AlphaFoldDB" id="A0A3N0CBJ0"/>
<keyword evidence="3" id="KW-1185">Reference proteome</keyword>
<dbReference type="OrthoDB" id="280692at2"/>
<evidence type="ECO:0000313" key="2">
    <source>
        <dbReference type="EMBL" id="RNL60621.1"/>
    </source>
</evidence>
<evidence type="ECO:0000313" key="3">
    <source>
        <dbReference type="Proteomes" id="UP000267128"/>
    </source>
</evidence>
<sequence length="222" mass="23880">MGQILLVRHGQASFGSDDYDALSPLGFEQSRLLGAGLAQRLISVDRIVHGTMRRHRETAETCAAAAGWTAEPSVDAGWDEFDFLSVLAVHPHEYGPEPTKAEFQKLFEAATAAWIEGADRPYAETFAGFTERVDAALERTAALAADGDVAVFSSGGPVAWAVAQVLADGGDGIDRAHLWTRLNRMAVNSALTRLIRGARGVNLLSYNEQSHLDAVPGTLSYR</sequence>
<evidence type="ECO:0000256" key="1">
    <source>
        <dbReference type="ARBA" id="ARBA00022801"/>
    </source>
</evidence>
<dbReference type="InterPro" id="IPR051021">
    <property type="entry name" value="Mito_Ser/Thr_phosphatase"/>
</dbReference>
<gene>
    <name evidence="2" type="ORF">EFK50_20110</name>
</gene>
<keyword evidence="1" id="KW-0378">Hydrolase</keyword>
<dbReference type="Gene3D" id="3.40.50.1240">
    <property type="entry name" value="Phosphoglycerate mutase-like"/>
    <property type="match status" value="1"/>
</dbReference>
<protein>
    <recommendedName>
        <fullName evidence="4">Histidine phosphatase family protein</fullName>
    </recommendedName>
</protein>
<dbReference type="CDD" id="cd07040">
    <property type="entry name" value="HP"/>
    <property type="match status" value="1"/>
</dbReference>
<organism evidence="2 3">
    <name type="scientific">Nocardioides marmoriginsengisoli</name>
    <dbReference type="NCBI Taxonomy" id="661483"/>
    <lineage>
        <taxon>Bacteria</taxon>
        <taxon>Bacillati</taxon>
        <taxon>Actinomycetota</taxon>
        <taxon>Actinomycetes</taxon>
        <taxon>Propionibacteriales</taxon>
        <taxon>Nocardioidaceae</taxon>
        <taxon>Nocardioides</taxon>
    </lineage>
</organism>
<dbReference type="SUPFAM" id="SSF53254">
    <property type="entry name" value="Phosphoglycerate mutase-like"/>
    <property type="match status" value="1"/>
</dbReference>
<name>A0A3N0CBJ0_9ACTN</name>
<dbReference type="PANTHER" id="PTHR20935">
    <property type="entry name" value="PHOSPHOGLYCERATE MUTASE-RELATED"/>
    <property type="match status" value="1"/>
</dbReference>
<dbReference type="InterPro" id="IPR029033">
    <property type="entry name" value="His_PPase_superfam"/>
</dbReference>
<dbReference type="GO" id="GO:0016787">
    <property type="term" value="F:hydrolase activity"/>
    <property type="evidence" value="ECO:0007669"/>
    <property type="project" value="UniProtKB-KW"/>
</dbReference>
<evidence type="ECO:0008006" key="4">
    <source>
        <dbReference type="Google" id="ProtNLM"/>
    </source>
</evidence>
<dbReference type="Pfam" id="PF00300">
    <property type="entry name" value="His_Phos_1"/>
    <property type="match status" value="1"/>
</dbReference>
<proteinExistence type="predicted"/>
<comment type="caution">
    <text evidence="2">The sequence shown here is derived from an EMBL/GenBank/DDBJ whole genome shotgun (WGS) entry which is preliminary data.</text>
</comment>
<reference evidence="2 3" key="1">
    <citation type="submission" date="2018-11" db="EMBL/GenBank/DDBJ databases">
        <authorList>
            <person name="Li F."/>
        </authorList>
    </citation>
    <scope>NUCLEOTIDE SEQUENCE [LARGE SCALE GENOMIC DNA]</scope>
    <source>
        <strain evidence="2 3">Gsoil 097</strain>
    </source>
</reference>
<accession>A0A3N0CBJ0</accession>
<dbReference type="InterPro" id="IPR013078">
    <property type="entry name" value="His_Pase_superF_clade-1"/>
</dbReference>
<dbReference type="RefSeq" id="WP_123229373.1">
    <property type="nucleotide sequence ID" value="NZ_RJSE01000009.1"/>
</dbReference>